<evidence type="ECO:0000313" key="2">
    <source>
        <dbReference type="Proteomes" id="UP000295606"/>
    </source>
</evidence>
<accession>A0A4R5LA71</accession>
<sequence>MTRKFILKDDKTDHNGVVMDGIEGSSFSGRPMAYIGALVMCHTCKTQGVIVSDGTPHTLTVMGKQVALEGDLCQCHCQAQPKLVASQATGTLSA</sequence>
<dbReference type="Gene3D" id="2.60.200.60">
    <property type="match status" value="1"/>
</dbReference>
<reference evidence="1 2" key="1">
    <citation type="submission" date="2019-03" db="EMBL/GenBank/DDBJ databases">
        <title>Paraburkholderia sp. isolated from native Mimosa gymnas in Guartela State Park, Brazil.</title>
        <authorList>
            <person name="Paulitsch F."/>
            <person name="Hungria M."/>
            <person name="Delamuta J.R.M."/>
            <person name="Ribeiro R.A."/>
            <person name="Dall'Agnol R."/>
            <person name="Silva J.S.B."/>
        </authorList>
    </citation>
    <scope>NUCLEOTIDE SEQUENCE [LARGE SCALE GENOMIC DNA]</scope>
    <source>
        <strain evidence="1 2">CNPSo 3008</strain>
    </source>
</reference>
<dbReference type="Pfam" id="PF05488">
    <property type="entry name" value="PAAR_motif"/>
    <property type="match status" value="1"/>
</dbReference>
<dbReference type="OrthoDB" id="8594232at2"/>
<dbReference type="InterPro" id="IPR008727">
    <property type="entry name" value="PAAR_motif"/>
</dbReference>
<dbReference type="EMBL" id="SMOD01000018">
    <property type="protein sequence ID" value="TDG05872.1"/>
    <property type="molecule type" value="Genomic_DNA"/>
</dbReference>
<proteinExistence type="predicted"/>
<dbReference type="AlphaFoldDB" id="A0A4R5LA71"/>
<dbReference type="CDD" id="cd14744">
    <property type="entry name" value="PAAR_CT_2"/>
    <property type="match status" value="1"/>
</dbReference>
<comment type="caution">
    <text evidence="1">The sequence shown here is derived from an EMBL/GenBank/DDBJ whole genome shotgun (WGS) entry which is preliminary data.</text>
</comment>
<dbReference type="RefSeq" id="WP_133185111.1">
    <property type="nucleotide sequence ID" value="NZ_SMOD01000018.1"/>
</dbReference>
<name>A0A4R5LA71_9BURK</name>
<protein>
    <submittedName>
        <fullName evidence="1">PAAR domain-containing protein</fullName>
    </submittedName>
</protein>
<evidence type="ECO:0000313" key="1">
    <source>
        <dbReference type="EMBL" id="TDG05872.1"/>
    </source>
</evidence>
<gene>
    <name evidence="1" type="ORF">E1N52_23430</name>
</gene>
<dbReference type="Proteomes" id="UP000295606">
    <property type="component" value="Unassembled WGS sequence"/>
</dbReference>
<organism evidence="1 2">
    <name type="scientific">Paraburkholderia guartelaensis</name>
    <dbReference type="NCBI Taxonomy" id="2546446"/>
    <lineage>
        <taxon>Bacteria</taxon>
        <taxon>Pseudomonadati</taxon>
        <taxon>Pseudomonadota</taxon>
        <taxon>Betaproteobacteria</taxon>
        <taxon>Burkholderiales</taxon>
        <taxon>Burkholderiaceae</taxon>
        <taxon>Paraburkholderia</taxon>
    </lineage>
</organism>